<name>A0A8S4SPH2_9NEOP</name>
<comment type="caution">
    <text evidence="1">The sequence shown here is derived from an EMBL/GenBank/DDBJ whole genome shotgun (WGS) entry which is preliminary data.</text>
</comment>
<evidence type="ECO:0000313" key="1">
    <source>
        <dbReference type="EMBL" id="CAH2269007.1"/>
    </source>
</evidence>
<dbReference type="Proteomes" id="UP000838756">
    <property type="component" value="Unassembled WGS sequence"/>
</dbReference>
<organism evidence="1 2">
    <name type="scientific">Pararge aegeria aegeria</name>
    <dbReference type="NCBI Taxonomy" id="348720"/>
    <lineage>
        <taxon>Eukaryota</taxon>
        <taxon>Metazoa</taxon>
        <taxon>Ecdysozoa</taxon>
        <taxon>Arthropoda</taxon>
        <taxon>Hexapoda</taxon>
        <taxon>Insecta</taxon>
        <taxon>Pterygota</taxon>
        <taxon>Neoptera</taxon>
        <taxon>Endopterygota</taxon>
        <taxon>Lepidoptera</taxon>
        <taxon>Glossata</taxon>
        <taxon>Ditrysia</taxon>
        <taxon>Papilionoidea</taxon>
        <taxon>Nymphalidae</taxon>
        <taxon>Satyrinae</taxon>
        <taxon>Satyrini</taxon>
        <taxon>Parargina</taxon>
        <taxon>Pararge</taxon>
    </lineage>
</organism>
<sequence length="81" mass="8999">MLRLILIVKLKKLNTKDQLLIIKLQNKNGKLNIILHVQSVDKQYAVNIQRPASLVQQCAEGGVKEATTLECVRDVCGCAGR</sequence>
<keyword evidence="2" id="KW-1185">Reference proteome</keyword>
<evidence type="ECO:0000313" key="2">
    <source>
        <dbReference type="Proteomes" id="UP000838756"/>
    </source>
</evidence>
<protein>
    <submittedName>
        <fullName evidence="1">Jg16031 protein</fullName>
    </submittedName>
</protein>
<gene>
    <name evidence="1" type="primary">jg16031</name>
    <name evidence="1" type="ORF">PAEG_LOCUS27305</name>
</gene>
<accession>A0A8S4SPH2</accession>
<dbReference type="AlphaFoldDB" id="A0A8S4SPH2"/>
<dbReference type="EMBL" id="CAKXAJ010026487">
    <property type="protein sequence ID" value="CAH2269007.1"/>
    <property type="molecule type" value="Genomic_DNA"/>
</dbReference>
<proteinExistence type="predicted"/>
<reference evidence="1" key="1">
    <citation type="submission" date="2022-03" db="EMBL/GenBank/DDBJ databases">
        <authorList>
            <person name="Lindestad O."/>
        </authorList>
    </citation>
    <scope>NUCLEOTIDE SEQUENCE</scope>
</reference>